<evidence type="ECO:0008006" key="4">
    <source>
        <dbReference type="Google" id="ProtNLM"/>
    </source>
</evidence>
<dbReference type="AlphaFoldDB" id="A0A3S6QV55"/>
<comment type="similarity">
    <text evidence="1">Belongs to the UPF0236 family.</text>
</comment>
<organism evidence="2 3">
    <name type="scientific">Liquorilactobacillus nagelii</name>
    <dbReference type="NCBI Taxonomy" id="82688"/>
    <lineage>
        <taxon>Bacteria</taxon>
        <taxon>Bacillati</taxon>
        <taxon>Bacillota</taxon>
        <taxon>Bacilli</taxon>
        <taxon>Lactobacillales</taxon>
        <taxon>Lactobacillaceae</taxon>
        <taxon>Liquorilactobacillus</taxon>
    </lineage>
</organism>
<dbReference type="GeneID" id="78521716"/>
<proteinExistence type="inferred from homology"/>
<evidence type="ECO:0000256" key="1">
    <source>
        <dbReference type="ARBA" id="ARBA00006539"/>
    </source>
</evidence>
<protein>
    <recommendedName>
        <fullName evidence="4">ISLre2 family transposase</fullName>
    </recommendedName>
</protein>
<dbReference type="InterPro" id="IPR009620">
    <property type="entry name" value="UPF0236"/>
</dbReference>
<evidence type="ECO:0000313" key="3">
    <source>
        <dbReference type="Proteomes" id="UP000324497"/>
    </source>
</evidence>
<accession>A0A3S6QV55</accession>
<dbReference type="RefSeq" id="WP_148126600.1">
    <property type="nucleotide sequence ID" value="NZ_CP018180.1"/>
</dbReference>
<dbReference type="Pfam" id="PF06782">
    <property type="entry name" value="UPF0236"/>
    <property type="match status" value="1"/>
</dbReference>
<gene>
    <name evidence="2" type="ORF">BSQ50_04975</name>
</gene>
<dbReference type="EMBL" id="CP018180">
    <property type="protein sequence ID" value="AUJ31968.1"/>
    <property type="molecule type" value="Genomic_DNA"/>
</dbReference>
<sequence length="189" mass="22191">MDQYHLNRKLQERLSFDFELIKPMKKAVYSWNWDQVRVILDTAESRITKEDQAGQEKRMALRKLENYLKRNWQYIKPAKLRGVKKPNGLGSCESNHRRYTYRLKRQGRSWSKAGLKAMLRIIDAQQNEGLVEAMRFKELAKRFTHQVKDKLSSFKLFEKVQAPHIGVLQGRIVQDAPSSSAIGRLAKIF</sequence>
<reference evidence="2 3" key="1">
    <citation type="submission" date="2016-11" db="EMBL/GenBank/DDBJ databases">
        <title>Interaction between Lactobacillus species and yeast in water kefir.</title>
        <authorList>
            <person name="Behr J."/>
            <person name="Xu D."/>
            <person name="Vogel R.F."/>
        </authorList>
    </citation>
    <scope>NUCLEOTIDE SEQUENCE [LARGE SCALE GENOMIC DNA]</scope>
    <source>
        <strain evidence="2 3">TMW 1.1827</strain>
    </source>
</reference>
<evidence type="ECO:0000313" key="2">
    <source>
        <dbReference type="EMBL" id="AUJ31968.1"/>
    </source>
</evidence>
<keyword evidence="3" id="KW-1185">Reference proteome</keyword>
<name>A0A3S6QV55_9LACO</name>
<dbReference type="Proteomes" id="UP000324497">
    <property type="component" value="Chromosome"/>
</dbReference>
<dbReference type="KEGG" id="lng:BSQ50_04975"/>